<reference evidence="10" key="1">
    <citation type="submission" date="2017-02" db="UniProtKB">
        <authorList>
            <consortium name="WormBaseParasite"/>
        </authorList>
    </citation>
    <scope>IDENTIFICATION</scope>
</reference>
<keyword evidence="3" id="KW-0804">Transcription</keyword>
<feature type="compositionally biased region" description="Polar residues" evidence="4">
    <location>
        <begin position="67"/>
        <end position="78"/>
    </location>
</feature>
<dbReference type="Proteomes" id="UP000274504">
    <property type="component" value="Unassembled WGS sequence"/>
</dbReference>
<evidence type="ECO:0000256" key="2">
    <source>
        <dbReference type="ARBA" id="ARBA00023015"/>
    </source>
</evidence>
<feature type="compositionally biased region" description="Polar residues" evidence="4">
    <location>
        <begin position="227"/>
        <end position="245"/>
    </location>
</feature>
<dbReference type="WBParaSite" id="HDID_0000246001-mRNA-1">
    <property type="protein sequence ID" value="HDID_0000246001-mRNA-1"/>
    <property type="gene ID" value="HDID_0000246001"/>
</dbReference>
<dbReference type="STRING" id="6216.A0A0R3SCW4"/>
<feature type="compositionally biased region" description="Polar residues" evidence="4">
    <location>
        <begin position="293"/>
        <end position="307"/>
    </location>
</feature>
<dbReference type="GO" id="GO:0030015">
    <property type="term" value="C:CCR4-NOT core complex"/>
    <property type="evidence" value="ECO:0007669"/>
    <property type="project" value="InterPro"/>
</dbReference>
<feature type="region of interest" description="Disordered" evidence="4">
    <location>
        <begin position="89"/>
        <end position="111"/>
    </location>
</feature>
<organism evidence="10">
    <name type="scientific">Hymenolepis diminuta</name>
    <name type="common">Rat tapeworm</name>
    <dbReference type="NCBI Taxonomy" id="6216"/>
    <lineage>
        <taxon>Eukaryota</taxon>
        <taxon>Metazoa</taxon>
        <taxon>Spiralia</taxon>
        <taxon>Lophotrochozoa</taxon>
        <taxon>Platyhelminthes</taxon>
        <taxon>Cestoda</taxon>
        <taxon>Eucestoda</taxon>
        <taxon>Cyclophyllidea</taxon>
        <taxon>Hymenolepididae</taxon>
        <taxon>Hymenolepis</taxon>
    </lineage>
</organism>
<evidence type="ECO:0000313" key="9">
    <source>
        <dbReference type="Proteomes" id="UP000321570"/>
    </source>
</evidence>
<dbReference type="InterPro" id="IPR007282">
    <property type="entry name" value="NOT2/3/5_C"/>
</dbReference>
<dbReference type="GO" id="GO:2000036">
    <property type="term" value="P:regulation of stem cell population maintenance"/>
    <property type="evidence" value="ECO:0007669"/>
    <property type="project" value="UniProtKB-ARBA"/>
</dbReference>
<feature type="domain" description="NOT2/NOT3/NOT5 C-terminal" evidence="5">
    <location>
        <begin position="396"/>
        <end position="504"/>
    </location>
</feature>
<dbReference type="EMBL" id="UYSG01000605">
    <property type="protein sequence ID" value="VDL19922.1"/>
    <property type="molecule type" value="Genomic_DNA"/>
</dbReference>
<gene>
    <name evidence="6" type="ORF">HDID_LOCUS2461</name>
    <name evidence="7" type="ORF">WMSIL1_LOCUS13392</name>
</gene>
<comment type="similarity">
    <text evidence="1">Belongs to the CNOT2/3/5 family.</text>
</comment>
<evidence type="ECO:0000259" key="5">
    <source>
        <dbReference type="Pfam" id="PF04153"/>
    </source>
</evidence>
<reference evidence="7 9" key="3">
    <citation type="submission" date="2019-07" db="EMBL/GenBank/DDBJ databases">
        <authorList>
            <person name="Jastrzebski P J."/>
            <person name="Paukszto L."/>
            <person name="Jastrzebski P J."/>
        </authorList>
    </citation>
    <scope>NUCLEOTIDE SEQUENCE [LARGE SCALE GENOMIC DNA]</scope>
    <source>
        <strain evidence="7 9">WMS-il1</strain>
    </source>
</reference>
<dbReference type="Proteomes" id="UP000321570">
    <property type="component" value="Unassembled WGS sequence"/>
</dbReference>
<feature type="compositionally biased region" description="Polar residues" evidence="4">
    <location>
        <begin position="196"/>
        <end position="213"/>
    </location>
</feature>
<keyword evidence="2" id="KW-0805">Transcription regulation</keyword>
<dbReference type="EMBL" id="CABIJS010000695">
    <property type="protein sequence ID" value="VUZ55594.1"/>
    <property type="molecule type" value="Genomic_DNA"/>
</dbReference>
<dbReference type="GO" id="GO:0006355">
    <property type="term" value="P:regulation of DNA-templated transcription"/>
    <property type="evidence" value="ECO:0007669"/>
    <property type="project" value="InterPro"/>
</dbReference>
<dbReference type="Pfam" id="PF04153">
    <property type="entry name" value="NOT2_3_5_C"/>
    <property type="match status" value="1"/>
</dbReference>
<dbReference type="InterPro" id="IPR038635">
    <property type="entry name" value="CCR4-NOT_su2/3/5_C_sf"/>
</dbReference>
<feature type="region of interest" description="Disordered" evidence="4">
    <location>
        <begin position="173"/>
        <end position="213"/>
    </location>
</feature>
<evidence type="ECO:0000313" key="7">
    <source>
        <dbReference type="EMBL" id="VUZ55594.1"/>
    </source>
</evidence>
<feature type="region of interest" description="Disordered" evidence="4">
    <location>
        <begin position="593"/>
        <end position="627"/>
    </location>
</feature>
<proteinExistence type="inferred from homology"/>
<dbReference type="OrthoDB" id="25391at2759"/>
<evidence type="ECO:0000256" key="4">
    <source>
        <dbReference type="SAM" id="MobiDB-lite"/>
    </source>
</evidence>
<feature type="compositionally biased region" description="Low complexity" evidence="4">
    <location>
        <begin position="594"/>
        <end position="627"/>
    </location>
</feature>
<evidence type="ECO:0000256" key="1">
    <source>
        <dbReference type="ARBA" id="ARBA00007682"/>
    </source>
</evidence>
<feature type="region of interest" description="Disordered" evidence="4">
    <location>
        <begin position="293"/>
        <end position="317"/>
    </location>
</feature>
<evidence type="ECO:0000313" key="10">
    <source>
        <dbReference type="WBParaSite" id="HDID_0000246001-mRNA-1"/>
    </source>
</evidence>
<evidence type="ECO:0000256" key="3">
    <source>
        <dbReference type="ARBA" id="ARBA00023163"/>
    </source>
</evidence>
<sequence>MAGIGQRNTFEHPSSWNSAAQLGMGRNLHSDVHKNSSFQSAPDKRSLLSNSNSASTLGGLNTNLNLSYNPRPSSSSRLKMQNSIANNMRNNYNQESGADGNSLSLQNFGSGTNFPGASSRGLSDPSLFMNTNSDLTSLISNLNLNTKSSFATTNKSSSSTLCLMGGGGAANNSSNLPGVTSPGLTFDPSDFPPILNTANPSQSQNFPAPSQSRNYVSAISKNPSSITSTPLTCGNPNSNLQSSPEFSIDRDFPALPGTQAMNPTPTTGSLAPPPVSSSSQSLNVATGEALLKQSQAGQRVPRSQSTCVPPGGENTSDHESVLQFLNENVVANIPPDMIDNQFGMIGLMKLIQIEPYFDTLAPGIKLPTLGLSNCSPPGELHKVFGSPLNDLCVVAPHDLDFPVPPEYRIRFRTNAKLLADPPLHFLDDNTLFYIFYNFCREEIQLVAAKELYDRDWRFHKKRLRWLTRAQGSEVIREGVTETGTYYIYEPQDASRVLISTTLNYTDLDETPATYQLSSPTLNAKVQFLSQMVPQQSHLLSNASQQLYVGQPNSQPSRAQISGVPGGKMMSNGVLMQHQIPVANPEPLNVVGAVPNTTANKPTPTAGESTSSTNVPTSSTNIPSTTSS</sequence>
<evidence type="ECO:0000313" key="6">
    <source>
        <dbReference type="EMBL" id="VDL19922.1"/>
    </source>
</evidence>
<accession>A0A0R3SCW4</accession>
<evidence type="ECO:0000313" key="8">
    <source>
        <dbReference type="Proteomes" id="UP000274504"/>
    </source>
</evidence>
<dbReference type="Gene3D" id="2.30.30.1020">
    <property type="entry name" value="CCR4-NOT complex subunit 2/3/5, C-terminal domain"/>
    <property type="match status" value="1"/>
</dbReference>
<reference evidence="6 8" key="2">
    <citation type="submission" date="2018-11" db="EMBL/GenBank/DDBJ databases">
        <authorList>
            <consortium name="Pathogen Informatics"/>
        </authorList>
    </citation>
    <scope>NUCLEOTIDE SEQUENCE [LARGE SCALE GENOMIC DNA]</scope>
</reference>
<protein>
    <submittedName>
        <fullName evidence="10">NOT2_3_5 domain-containing protein</fullName>
    </submittedName>
</protein>
<dbReference type="PANTHER" id="PTHR23326">
    <property type="entry name" value="CCR4 NOT-RELATED"/>
    <property type="match status" value="1"/>
</dbReference>
<feature type="region of interest" description="Disordered" evidence="4">
    <location>
        <begin position="30"/>
        <end position="54"/>
    </location>
</feature>
<feature type="region of interest" description="Disordered" evidence="4">
    <location>
        <begin position="59"/>
        <end position="78"/>
    </location>
</feature>
<name>A0A0R3SCW4_HYMDI</name>
<keyword evidence="9" id="KW-1185">Reference proteome</keyword>
<dbReference type="AlphaFoldDB" id="A0A0R3SCW4"/>
<feature type="compositionally biased region" description="Polar residues" evidence="4">
    <location>
        <begin position="259"/>
        <end position="269"/>
    </location>
</feature>
<dbReference type="InterPro" id="IPR040168">
    <property type="entry name" value="Not2/3/5"/>
</dbReference>
<feature type="region of interest" description="Disordered" evidence="4">
    <location>
        <begin position="227"/>
        <end position="280"/>
    </location>
</feature>